<dbReference type="EnsemblMetazoa" id="XM_038012192.1">
    <property type="protein sequence ID" value="XP_037868120.1"/>
    <property type="gene ID" value="LOC119628749"/>
</dbReference>
<dbReference type="Proteomes" id="UP000005204">
    <property type="component" value="Unassembled WGS sequence"/>
</dbReference>
<reference evidence="2" key="2">
    <citation type="submission" date="2022-06" db="UniProtKB">
        <authorList>
            <consortium name="EnsemblMetazoa"/>
        </authorList>
    </citation>
    <scope>IDENTIFICATION</scope>
    <source>
        <strain evidence="2">p50T (Dazao)</strain>
    </source>
</reference>
<keyword evidence="1" id="KW-1133">Transmembrane helix</keyword>
<feature type="transmembrane region" description="Helical" evidence="1">
    <location>
        <begin position="200"/>
        <end position="219"/>
    </location>
</feature>
<keyword evidence="1" id="KW-0472">Membrane</keyword>
<sequence>MSDGVKARSGIVLGSQGSILNPLLWDIVIFPKRTGRKSTAVSYWVRKGRFWVRSCGTLASIGCSTGLICVEILIGRRLLLRRYADYGSRKGRPFGVNIDRGCSGNCRDENNETRLRSGPPQFRGRVYSHSSGAVPAVRRSSSKGSQWLSSRNSTNWDFGQQVAFRQPFGSFVSEAARGNGRLGKILPVHLGETRRRRTRGAHLCGTVGTVLVGVARWGLVGSRFFFSPF</sequence>
<keyword evidence="1" id="KW-0812">Transmembrane</keyword>
<dbReference type="AlphaFoldDB" id="A0A8R2LX35"/>
<keyword evidence="3" id="KW-1185">Reference proteome</keyword>
<proteinExistence type="predicted"/>
<name>A0A8R2LX35_BOMMO</name>
<reference evidence="3" key="1">
    <citation type="journal article" date="2008" name="Insect Biochem. Mol. Biol.">
        <title>The genome of a lepidopteran model insect, the silkworm Bombyx mori.</title>
        <authorList>
            <consortium name="International Silkworm Genome Consortium"/>
        </authorList>
    </citation>
    <scope>NUCLEOTIDE SEQUENCE [LARGE SCALE GENOMIC DNA]</scope>
    <source>
        <strain evidence="3">p50T</strain>
    </source>
</reference>
<organism evidence="2 3">
    <name type="scientific">Bombyx mori</name>
    <name type="common">Silk moth</name>
    <dbReference type="NCBI Taxonomy" id="7091"/>
    <lineage>
        <taxon>Eukaryota</taxon>
        <taxon>Metazoa</taxon>
        <taxon>Ecdysozoa</taxon>
        <taxon>Arthropoda</taxon>
        <taxon>Hexapoda</taxon>
        <taxon>Insecta</taxon>
        <taxon>Pterygota</taxon>
        <taxon>Neoptera</taxon>
        <taxon>Endopterygota</taxon>
        <taxon>Lepidoptera</taxon>
        <taxon>Glossata</taxon>
        <taxon>Ditrysia</taxon>
        <taxon>Bombycoidea</taxon>
        <taxon>Bombycidae</taxon>
        <taxon>Bombycinae</taxon>
        <taxon>Bombyx</taxon>
    </lineage>
</organism>
<protein>
    <submittedName>
        <fullName evidence="2">Uncharacterized protein</fullName>
    </submittedName>
</protein>
<evidence type="ECO:0000313" key="2">
    <source>
        <dbReference type="EnsemblMetazoa" id="XP_037868120.1"/>
    </source>
</evidence>
<evidence type="ECO:0000256" key="1">
    <source>
        <dbReference type="SAM" id="Phobius"/>
    </source>
</evidence>
<accession>A0A8R2LX35</accession>
<evidence type="ECO:0000313" key="3">
    <source>
        <dbReference type="Proteomes" id="UP000005204"/>
    </source>
</evidence>
<feature type="transmembrane region" description="Helical" evidence="1">
    <location>
        <begin position="50"/>
        <end position="74"/>
    </location>
</feature>